<dbReference type="OrthoDB" id="60371at2759"/>
<keyword evidence="5" id="KW-0028">Amino-acid biosynthesis</keyword>
<dbReference type="PROSITE" id="PS51273">
    <property type="entry name" value="GATASE_TYPE_1"/>
    <property type="match status" value="1"/>
</dbReference>
<dbReference type="NCBIfam" id="TIGR00566">
    <property type="entry name" value="trpG_papA"/>
    <property type="match status" value="1"/>
</dbReference>
<dbReference type="AlphaFoldDB" id="A0A8J4FJ33"/>
<dbReference type="InterPro" id="IPR029062">
    <property type="entry name" value="Class_I_gatase-like"/>
</dbReference>
<dbReference type="EC" id="4.1.3.27" evidence="3"/>
<evidence type="ECO:0000256" key="3">
    <source>
        <dbReference type="ARBA" id="ARBA00012266"/>
    </source>
</evidence>
<dbReference type="PRINTS" id="PR00096">
    <property type="entry name" value="GATASE"/>
</dbReference>
<dbReference type="Proteomes" id="UP000747110">
    <property type="component" value="Unassembled WGS sequence"/>
</dbReference>
<evidence type="ECO:0000256" key="4">
    <source>
        <dbReference type="ARBA" id="ARBA00020654"/>
    </source>
</evidence>
<dbReference type="InterPro" id="IPR050472">
    <property type="entry name" value="Anth_synth/Amidotransfase"/>
</dbReference>
<name>A0A8J4FJ33_9CHLO</name>
<accession>A0A8J4FJ33</accession>
<dbReference type="InterPro" id="IPR017926">
    <property type="entry name" value="GATASE"/>
</dbReference>
<dbReference type="EMBL" id="BNCQ01000008">
    <property type="protein sequence ID" value="GIM01119.1"/>
    <property type="molecule type" value="Genomic_DNA"/>
</dbReference>
<keyword evidence="6" id="KW-0315">Glutamine amidotransferase</keyword>
<keyword evidence="5" id="KW-0057">Aromatic amino acid biosynthesis</keyword>
<proteinExistence type="predicted"/>
<organism evidence="9 11">
    <name type="scientific">Volvox reticuliferus</name>
    <dbReference type="NCBI Taxonomy" id="1737510"/>
    <lineage>
        <taxon>Eukaryota</taxon>
        <taxon>Viridiplantae</taxon>
        <taxon>Chlorophyta</taxon>
        <taxon>core chlorophytes</taxon>
        <taxon>Chlorophyceae</taxon>
        <taxon>CS clade</taxon>
        <taxon>Chlamydomonadales</taxon>
        <taxon>Volvocaceae</taxon>
        <taxon>Volvox</taxon>
    </lineage>
</organism>
<dbReference type="Gene3D" id="3.40.50.880">
    <property type="match status" value="1"/>
</dbReference>
<reference evidence="9" key="1">
    <citation type="journal article" date="2021" name="Proc. Natl. Acad. Sci. U.S.A.">
        <title>Three genomes in the algal genus Volvox reveal the fate of a haploid sex-determining region after a transition to homothallism.</title>
        <authorList>
            <person name="Yamamoto K."/>
            <person name="Hamaji T."/>
            <person name="Kawai-Toyooka H."/>
            <person name="Matsuzaki R."/>
            <person name="Takahashi F."/>
            <person name="Nishimura Y."/>
            <person name="Kawachi M."/>
            <person name="Noguchi H."/>
            <person name="Minakuchi Y."/>
            <person name="Umen J.G."/>
            <person name="Toyoda A."/>
            <person name="Nozaki H."/>
        </authorList>
    </citation>
    <scope>NUCLEOTIDE SEQUENCE</scope>
    <source>
        <strain evidence="10">NIES-3785</strain>
        <strain evidence="9">NIES-3786</strain>
    </source>
</reference>
<dbReference type="GO" id="GO:0000162">
    <property type="term" value="P:L-tryptophan biosynthetic process"/>
    <property type="evidence" value="ECO:0007669"/>
    <property type="project" value="UniProtKB-KW"/>
</dbReference>
<dbReference type="Proteomes" id="UP000722791">
    <property type="component" value="Unassembled WGS sequence"/>
</dbReference>
<evidence type="ECO:0000256" key="5">
    <source>
        <dbReference type="ARBA" id="ARBA00022822"/>
    </source>
</evidence>
<keyword evidence="11" id="KW-1185">Reference proteome</keyword>
<dbReference type="EMBL" id="BNCP01000008">
    <property type="protein sequence ID" value="GIL76406.1"/>
    <property type="molecule type" value="Genomic_DNA"/>
</dbReference>
<dbReference type="PANTHER" id="PTHR43418:SF4">
    <property type="entry name" value="MULTIFUNCTIONAL TRYPTOPHAN BIOSYNTHESIS PROTEIN"/>
    <property type="match status" value="1"/>
</dbReference>
<keyword evidence="5" id="KW-0822">Tryptophan biosynthesis</keyword>
<evidence type="ECO:0000313" key="9">
    <source>
        <dbReference type="EMBL" id="GIL76406.1"/>
    </source>
</evidence>
<comment type="caution">
    <text evidence="9">The sequence shown here is derived from an EMBL/GenBank/DDBJ whole genome shotgun (WGS) entry which is preliminary data.</text>
</comment>
<comment type="pathway">
    <text evidence="1">Amino-acid biosynthesis; L-tryptophan biosynthesis; L-tryptophan from chorismate: step 1/5.</text>
</comment>
<dbReference type="SUPFAM" id="SSF52317">
    <property type="entry name" value="Class I glutamine amidotransferase-like"/>
    <property type="match status" value="1"/>
</dbReference>
<sequence length="149" mass="16216">MNPRGVLVSPGPGRPVDSGISLEAVRELGPLFPLFGVCMGHQCIGEAFGGDVVRAPCGVMHGKTSPVFHTNVGVLEGLPNPFEACRYHSLVIKRDTIPEDLEITAWTEDGTIMGVRHKKYPRIQGVQFHPESIITQSGKKIIENFVKSL</sequence>
<dbReference type="InterPro" id="IPR006221">
    <property type="entry name" value="TrpG/PapA_dom"/>
</dbReference>
<dbReference type="CDD" id="cd01743">
    <property type="entry name" value="GATase1_Anthranilate_Synthase"/>
    <property type="match status" value="1"/>
</dbReference>
<protein>
    <recommendedName>
        <fullName evidence="4">Anthranilate synthase component 2</fullName>
        <ecNumber evidence="3">4.1.3.27</ecNumber>
    </recommendedName>
    <alternativeName>
        <fullName evidence="7">Anthranilate synthase, glutamine amidotransferase component</fullName>
    </alternativeName>
</protein>
<evidence type="ECO:0000256" key="2">
    <source>
        <dbReference type="ARBA" id="ARBA00011743"/>
    </source>
</evidence>
<dbReference type="GO" id="GO:0004049">
    <property type="term" value="F:anthranilate synthase activity"/>
    <property type="evidence" value="ECO:0007669"/>
    <property type="project" value="UniProtKB-EC"/>
</dbReference>
<evidence type="ECO:0000313" key="11">
    <source>
        <dbReference type="Proteomes" id="UP000747110"/>
    </source>
</evidence>
<evidence type="ECO:0000256" key="7">
    <source>
        <dbReference type="ARBA" id="ARBA00082672"/>
    </source>
</evidence>
<comment type="subunit">
    <text evidence="2">Tetramer of two components I and two components II.</text>
</comment>
<dbReference type="FunFam" id="3.40.50.880:FF:000003">
    <property type="entry name" value="Anthranilate synthase component II"/>
    <property type="match status" value="1"/>
</dbReference>
<evidence type="ECO:0000313" key="10">
    <source>
        <dbReference type="EMBL" id="GIM01119.1"/>
    </source>
</evidence>
<dbReference type="Pfam" id="PF00117">
    <property type="entry name" value="GATase"/>
    <property type="match status" value="1"/>
</dbReference>
<dbReference type="PRINTS" id="PR00099">
    <property type="entry name" value="CPSGATASE"/>
</dbReference>
<dbReference type="PRINTS" id="PR00097">
    <property type="entry name" value="ANTSNTHASEII"/>
</dbReference>
<dbReference type="GO" id="GO:0005829">
    <property type="term" value="C:cytosol"/>
    <property type="evidence" value="ECO:0007669"/>
    <property type="project" value="TreeGrafter"/>
</dbReference>
<gene>
    <name evidence="9" type="ORF">Vretifemale_6001</name>
    <name evidence="10" type="ORF">Vretimale_5962</name>
</gene>
<evidence type="ECO:0000256" key="1">
    <source>
        <dbReference type="ARBA" id="ARBA00004873"/>
    </source>
</evidence>
<evidence type="ECO:0000259" key="8">
    <source>
        <dbReference type="Pfam" id="PF00117"/>
    </source>
</evidence>
<evidence type="ECO:0000256" key="6">
    <source>
        <dbReference type="ARBA" id="ARBA00022962"/>
    </source>
</evidence>
<feature type="domain" description="Glutamine amidotransferase" evidence="8">
    <location>
        <begin position="1"/>
        <end position="147"/>
    </location>
</feature>
<dbReference type="PANTHER" id="PTHR43418">
    <property type="entry name" value="MULTIFUNCTIONAL TRYPTOPHAN BIOSYNTHESIS PROTEIN-RELATED"/>
    <property type="match status" value="1"/>
</dbReference>